<evidence type="ECO:0000256" key="1">
    <source>
        <dbReference type="ARBA" id="ARBA00004571"/>
    </source>
</evidence>
<dbReference type="SUPFAM" id="SSF56935">
    <property type="entry name" value="Porins"/>
    <property type="match status" value="1"/>
</dbReference>
<keyword evidence="6 7" id="KW-0998">Cell outer membrane</keyword>
<sequence length="1038" mass="118636">MSDADGSFLPTIYRKIYYCCKDSFYSPGFSFLNIASMKYIYFFLPRRVYLFSAFLLVCTQAVAQRSTFYKSKSDDKTNNSTRDSILLARVKSDKRDSLGYIPNNEIFLRTNANGAVSGVNMNEVTKLPYISIDQMLIGRTTGVDVRTPSAEPGKRNSVVIRGASSLLLGNKDIFYIQPTYIIDGVPLTNEHAFAYDIQRFDFNRNGTETNLLGYLNMNDIESIEVLKDFGASAIYGPNAANGVIKITTKGSHPGKMNVSVNAYAGFSQKPTVDVINARYESDFRLPFYRMYADDNQWRAFPKYLADSSQDRYYGPSNWDELYFRNGFTNGIQAAVTGGTPMANFRFTIGQASEQGVYDKTGFSRYNVSFGINIQPLKGLVFSTQVYGASMNRKRNEFIRDRAGDEDYLFNYEAPISPNRKYLQQYYTDLENTVNKNRNNTARIISNLKYVLNDHWQWNTRFAIDYNQNFRDFFVPTSLGEGNAFVSNFDGLNRGMILDNSIRYTNSFLNRHNLEITAGQYNQWDKWRYDYGKAYRGSSDYVKIYVPGDDNAHTGRFANFRLSFNTKDFTESRLASMYANIGYNYNQKYFVSLYVRRDGTSYLDADHRWLMSPTISGAWKISKENFLIDNATVSNLNLRASYGKVGRLMMDEYYKGGPIYNVDAGWNGTPNMATYNGFPILNVAYGTGYVVPGTSWQYVNQANLGIDLALFKDRLRASVDVYSKVDKNLVVKIPTMEEEGYTGILKNGMSIKNYGYEFSIEGDIIRKNDVQWTAGLNVYTNQNKLMALPDGLTELKMNDHRFVVGLPTDRYWLLVNEGIYNSDSEVPVNPKTGKRMSYQGVELKKGDPKWKDLNGDYNIDDQDRELKGRLSPAATGGFSNTVRYKNWEASALFTYAFGRKIINEALANRFDFVNREASNDIKGIKEIAWWSKVEGDYSKIPMYNPWSPIAAYQPNQTLFLENGSYVKLRSLTLAYTLHSQWMKERHIQNIRIYATGNNLLTITPYKGGDPEAVSYFGYDQGYYNWAAPRSYTLGFNFQF</sequence>
<keyword evidence="10" id="KW-1185">Reference proteome</keyword>
<reference evidence="9 10" key="1">
    <citation type="submission" date="2018-07" db="EMBL/GenBank/DDBJ databases">
        <title>Chitinophaga K2CV101002-2 sp. nov., isolated from a monsoon evergreen broad-leaved forest soil.</title>
        <authorList>
            <person name="Lv Y."/>
        </authorList>
    </citation>
    <scope>NUCLEOTIDE SEQUENCE [LARGE SCALE GENOMIC DNA]</scope>
    <source>
        <strain evidence="9 10">GDMCC 1.1288</strain>
    </source>
</reference>
<name>A0A3E1YF21_9BACT</name>
<dbReference type="Proteomes" id="UP000260644">
    <property type="component" value="Unassembled WGS sequence"/>
</dbReference>
<gene>
    <name evidence="9" type="ORF">DVR12_07770</name>
</gene>
<dbReference type="NCBIfam" id="TIGR04057">
    <property type="entry name" value="SusC_RagA_signa"/>
    <property type="match status" value="1"/>
</dbReference>
<dbReference type="AlphaFoldDB" id="A0A3E1YF21"/>
<evidence type="ECO:0000256" key="3">
    <source>
        <dbReference type="ARBA" id="ARBA00022452"/>
    </source>
</evidence>
<keyword evidence="3 7" id="KW-1134">Transmembrane beta strand</keyword>
<evidence type="ECO:0000313" key="9">
    <source>
        <dbReference type="EMBL" id="RFS25073.1"/>
    </source>
</evidence>
<dbReference type="PROSITE" id="PS52016">
    <property type="entry name" value="TONB_DEPENDENT_REC_3"/>
    <property type="match status" value="1"/>
</dbReference>
<dbReference type="EMBL" id="QPMM01000002">
    <property type="protein sequence ID" value="RFS25073.1"/>
    <property type="molecule type" value="Genomic_DNA"/>
</dbReference>
<evidence type="ECO:0000256" key="5">
    <source>
        <dbReference type="ARBA" id="ARBA00023136"/>
    </source>
</evidence>
<dbReference type="Gene3D" id="2.40.170.20">
    <property type="entry name" value="TonB-dependent receptor, beta-barrel domain"/>
    <property type="match status" value="1"/>
</dbReference>
<comment type="similarity">
    <text evidence="7">Belongs to the TonB-dependent receptor family.</text>
</comment>
<evidence type="ECO:0000256" key="6">
    <source>
        <dbReference type="ARBA" id="ARBA00023237"/>
    </source>
</evidence>
<evidence type="ECO:0000313" key="10">
    <source>
        <dbReference type="Proteomes" id="UP000260644"/>
    </source>
</evidence>
<dbReference type="InterPro" id="IPR039426">
    <property type="entry name" value="TonB-dep_rcpt-like"/>
</dbReference>
<protein>
    <submittedName>
        <fullName evidence="9">SusC/RagA family TonB-linked outer membrane protein</fullName>
    </submittedName>
</protein>
<dbReference type="InterPro" id="IPR036942">
    <property type="entry name" value="Beta-barrel_TonB_sf"/>
</dbReference>
<accession>A0A3E1YF21</accession>
<comment type="caution">
    <text evidence="9">The sequence shown here is derived from an EMBL/GenBank/DDBJ whole genome shotgun (WGS) entry which is preliminary data.</text>
</comment>
<proteinExistence type="inferred from homology"/>
<dbReference type="Gene3D" id="2.170.130.10">
    <property type="entry name" value="TonB-dependent receptor, plug domain"/>
    <property type="match status" value="1"/>
</dbReference>
<dbReference type="NCBIfam" id="TIGR04056">
    <property type="entry name" value="OMP_RagA_SusC"/>
    <property type="match status" value="1"/>
</dbReference>
<keyword evidence="5 7" id="KW-0472">Membrane</keyword>
<dbReference type="InterPro" id="IPR037066">
    <property type="entry name" value="Plug_dom_sf"/>
</dbReference>
<keyword evidence="2 7" id="KW-0813">Transport</keyword>
<evidence type="ECO:0000259" key="8">
    <source>
        <dbReference type="Pfam" id="PF07715"/>
    </source>
</evidence>
<dbReference type="InterPro" id="IPR023996">
    <property type="entry name" value="TonB-dep_OMP_SusC/RagA"/>
</dbReference>
<dbReference type="GO" id="GO:0009279">
    <property type="term" value="C:cell outer membrane"/>
    <property type="evidence" value="ECO:0007669"/>
    <property type="project" value="UniProtKB-SubCell"/>
</dbReference>
<comment type="subcellular location">
    <subcellularLocation>
        <location evidence="1 7">Cell outer membrane</location>
        <topology evidence="1 7">Multi-pass membrane protein</topology>
    </subcellularLocation>
</comment>
<evidence type="ECO:0000256" key="2">
    <source>
        <dbReference type="ARBA" id="ARBA00022448"/>
    </source>
</evidence>
<feature type="domain" description="TonB-dependent receptor plug" evidence="8">
    <location>
        <begin position="112"/>
        <end position="243"/>
    </location>
</feature>
<keyword evidence="4 7" id="KW-0812">Transmembrane</keyword>
<organism evidence="9 10">
    <name type="scientific">Chitinophaga silvatica</name>
    <dbReference type="NCBI Taxonomy" id="2282649"/>
    <lineage>
        <taxon>Bacteria</taxon>
        <taxon>Pseudomonadati</taxon>
        <taxon>Bacteroidota</taxon>
        <taxon>Chitinophagia</taxon>
        <taxon>Chitinophagales</taxon>
        <taxon>Chitinophagaceae</taxon>
        <taxon>Chitinophaga</taxon>
    </lineage>
</organism>
<dbReference type="InterPro" id="IPR023997">
    <property type="entry name" value="TonB-dep_OMP_SusC/RagA_CS"/>
</dbReference>
<dbReference type="InterPro" id="IPR012910">
    <property type="entry name" value="Plug_dom"/>
</dbReference>
<evidence type="ECO:0000256" key="4">
    <source>
        <dbReference type="ARBA" id="ARBA00022692"/>
    </source>
</evidence>
<evidence type="ECO:0000256" key="7">
    <source>
        <dbReference type="PROSITE-ProRule" id="PRU01360"/>
    </source>
</evidence>
<dbReference type="Pfam" id="PF07715">
    <property type="entry name" value="Plug"/>
    <property type="match status" value="1"/>
</dbReference>